<dbReference type="RefSeq" id="WP_187466935.1">
    <property type="nucleotide sequence ID" value="NZ_JACSIT010000106.1"/>
</dbReference>
<accession>A0A923PP28</accession>
<protein>
    <recommendedName>
        <fullName evidence="3">Lipoprotein</fullName>
    </recommendedName>
</protein>
<evidence type="ECO:0000313" key="1">
    <source>
        <dbReference type="EMBL" id="MBC6994864.1"/>
    </source>
</evidence>
<comment type="caution">
    <text evidence="1">The sequence shown here is derived from an EMBL/GenBank/DDBJ whole genome shotgun (WGS) entry which is preliminary data.</text>
</comment>
<keyword evidence="2" id="KW-1185">Reference proteome</keyword>
<evidence type="ECO:0008006" key="3">
    <source>
        <dbReference type="Google" id="ProtNLM"/>
    </source>
</evidence>
<evidence type="ECO:0000313" key="2">
    <source>
        <dbReference type="Proteomes" id="UP000650081"/>
    </source>
</evidence>
<reference evidence="1" key="1">
    <citation type="submission" date="2020-08" db="EMBL/GenBank/DDBJ databases">
        <title>Lewinella bacteria from marine environments.</title>
        <authorList>
            <person name="Zhong Y."/>
        </authorList>
    </citation>
    <scope>NUCLEOTIDE SEQUENCE</scope>
    <source>
        <strain evidence="1">KCTC 42187</strain>
    </source>
</reference>
<sequence>MKNYLILLAALLTFSGCPDDEEYIVRISNPQDTPCGVGFTYDDARETCDCPPENKTIGDLDCFELPAGYYFSSMTECYYDQGMAFTVAADTVHPDAQFFGNFYRTRREIYSPRTVSRPVGVATSLITFYTREIGPNRDSILFDFHMSGVYEPEERIDGLYVPKMVFKGVSNRADSIYGKMYFGFGGEPVKFDQVLDSCQMVFILPLQ</sequence>
<name>A0A923PP28_9BACT</name>
<proteinExistence type="predicted"/>
<dbReference type="Proteomes" id="UP000650081">
    <property type="component" value="Unassembled WGS sequence"/>
</dbReference>
<gene>
    <name evidence="1" type="ORF">H9S92_11865</name>
</gene>
<organism evidence="1 2">
    <name type="scientific">Neolewinella lacunae</name>
    <dbReference type="NCBI Taxonomy" id="1517758"/>
    <lineage>
        <taxon>Bacteria</taxon>
        <taxon>Pseudomonadati</taxon>
        <taxon>Bacteroidota</taxon>
        <taxon>Saprospiria</taxon>
        <taxon>Saprospirales</taxon>
        <taxon>Lewinellaceae</taxon>
        <taxon>Neolewinella</taxon>
    </lineage>
</organism>
<dbReference type="EMBL" id="JACSIT010000106">
    <property type="protein sequence ID" value="MBC6994864.1"/>
    <property type="molecule type" value="Genomic_DNA"/>
</dbReference>
<dbReference type="AlphaFoldDB" id="A0A923PP28"/>
<dbReference type="PROSITE" id="PS51257">
    <property type="entry name" value="PROKAR_LIPOPROTEIN"/>
    <property type="match status" value="1"/>
</dbReference>